<dbReference type="SUPFAM" id="SSF55781">
    <property type="entry name" value="GAF domain-like"/>
    <property type="match status" value="2"/>
</dbReference>
<dbReference type="Gene3D" id="1.10.287.130">
    <property type="match status" value="1"/>
</dbReference>
<dbReference type="InterPro" id="IPR029016">
    <property type="entry name" value="GAF-like_dom_sf"/>
</dbReference>
<protein>
    <recommendedName>
        <fullName evidence="2">histidine kinase</fullName>
        <ecNumber evidence="2">2.7.13.3</ecNumber>
    </recommendedName>
</protein>
<dbReference type="InterPro" id="IPR003018">
    <property type="entry name" value="GAF"/>
</dbReference>
<keyword evidence="7" id="KW-0067">ATP-binding</keyword>
<dbReference type="SMART" id="SM00388">
    <property type="entry name" value="HisKA"/>
    <property type="match status" value="1"/>
</dbReference>
<keyword evidence="11" id="KW-1185">Reference proteome</keyword>
<proteinExistence type="predicted"/>
<dbReference type="Gene3D" id="3.30.450.40">
    <property type="match status" value="2"/>
</dbReference>
<dbReference type="InterPro" id="IPR005467">
    <property type="entry name" value="His_kinase_dom"/>
</dbReference>
<evidence type="ECO:0000256" key="8">
    <source>
        <dbReference type="ARBA" id="ARBA00023012"/>
    </source>
</evidence>
<feature type="domain" description="Histidine kinase" evidence="9">
    <location>
        <begin position="432"/>
        <end position="639"/>
    </location>
</feature>
<dbReference type="InterPro" id="IPR004358">
    <property type="entry name" value="Sig_transdc_His_kin-like_C"/>
</dbReference>
<accession>A0ABV6YPK3</accession>
<evidence type="ECO:0000256" key="2">
    <source>
        <dbReference type="ARBA" id="ARBA00012438"/>
    </source>
</evidence>
<evidence type="ECO:0000256" key="3">
    <source>
        <dbReference type="ARBA" id="ARBA00022553"/>
    </source>
</evidence>
<dbReference type="SMART" id="SM00387">
    <property type="entry name" value="HATPase_c"/>
    <property type="match status" value="1"/>
</dbReference>
<dbReference type="PRINTS" id="PR00344">
    <property type="entry name" value="BCTRLSENSOR"/>
</dbReference>
<dbReference type="InterPro" id="IPR003594">
    <property type="entry name" value="HATPase_dom"/>
</dbReference>
<dbReference type="InterPro" id="IPR003661">
    <property type="entry name" value="HisK_dim/P_dom"/>
</dbReference>
<dbReference type="Pfam" id="PF00512">
    <property type="entry name" value="HisKA"/>
    <property type="match status" value="1"/>
</dbReference>
<dbReference type="PANTHER" id="PTHR43065:SF10">
    <property type="entry name" value="PEROXIDE STRESS-ACTIVATED HISTIDINE KINASE MAK3"/>
    <property type="match status" value="1"/>
</dbReference>
<dbReference type="InterPro" id="IPR036097">
    <property type="entry name" value="HisK_dim/P_sf"/>
</dbReference>
<evidence type="ECO:0000313" key="11">
    <source>
        <dbReference type="Proteomes" id="UP001594288"/>
    </source>
</evidence>
<evidence type="ECO:0000256" key="1">
    <source>
        <dbReference type="ARBA" id="ARBA00000085"/>
    </source>
</evidence>
<dbReference type="Pfam" id="PF13185">
    <property type="entry name" value="GAF_2"/>
    <property type="match status" value="1"/>
</dbReference>
<sequence length="664" mass="72420">MNPTSPDSGIDLSENLNDMRDRLVRLERRNRRMGLMLEVLTYLQSAGSLETTLRIVLNCVTSGYAIGFNRAFLFLLDEDGKRLKGTLAVGPRNVEEAHEIWKEIEEKTQSLEDIVAVSRMEGREGDRELTKLVTEIEIDVGGPESFLDRCLSKGETVVVGEKDEAGQCDIFRKLGAGSFVCAPISSLGRPIGLVIADNLITGDLPTDEQVGLLKALAHQVGQAIASARHYEDVERRYQELSTLNEVGKGILSTTDLETDLGLIARISAQVLNARGGVLRLLDDDTGALSIKAMYGVSIGEVDAASRAGAQDIAEAVASRGEPILVNDAEVYAGGEGTLGGRKNLVCVPLAKGDRVVGTLTVFDRISTESLGSEGFGNDDVRFLAVLGSQAAIAIENAKLFDYLRNSQDRIRELHKLLLRSERLAALGELSSQVAHEIRNPLTAIGGFARSIERKMAQDDPDREHVEIIIKETDRLERILTEQLAFAKLSPPEFTAGDINQVIKESISLLSEKIAAKSARLEVGLQSDIDDVRMDPDKMKQVLINLIQNAADNLDEGGSLKITSKSKGRMAEVRVANDGPPIPESMLERIFVPFATTKAGGSGLGLPIAYEIIYEHGGTIDVKSEFGSDTVFLITLPLIVDGERRQGPVDRRSMMRDRRRRGRTP</sequence>
<evidence type="ECO:0000256" key="4">
    <source>
        <dbReference type="ARBA" id="ARBA00022679"/>
    </source>
</evidence>
<comment type="caution">
    <text evidence="10">The sequence shown here is derived from an EMBL/GenBank/DDBJ whole genome shotgun (WGS) entry which is preliminary data.</text>
</comment>
<dbReference type="SMART" id="SM00065">
    <property type="entry name" value="GAF"/>
    <property type="match status" value="2"/>
</dbReference>
<dbReference type="SUPFAM" id="SSF55874">
    <property type="entry name" value="ATPase domain of HSP90 chaperone/DNA topoisomerase II/histidine kinase"/>
    <property type="match status" value="1"/>
</dbReference>
<dbReference type="CDD" id="cd00082">
    <property type="entry name" value="HisKA"/>
    <property type="match status" value="1"/>
</dbReference>
<comment type="catalytic activity">
    <reaction evidence="1">
        <text>ATP + protein L-histidine = ADP + protein N-phospho-L-histidine.</text>
        <dbReference type="EC" id="2.7.13.3"/>
    </reaction>
</comment>
<name>A0ABV6YPK3_UNCEI</name>
<keyword evidence="4" id="KW-0808">Transferase</keyword>
<evidence type="ECO:0000256" key="5">
    <source>
        <dbReference type="ARBA" id="ARBA00022741"/>
    </source>
</evidence>
<evidence type="ECO:0000256" key="6">
    <source>
        <dbReference type="ARBA" id="ARBA00022777"/>
    </source>
</evidence>
<keyword evidence="5" id="KW-0547">Nucleotide-binding</keyword>
<dbReference type="SUPFAM" id="SSF47384">
    <property type="entry name" value="Homodimeric domain of signal transducing histidine kinase"/>
    <property type="match status" value="1"/>
</dbReference>
<dbReference type="Pfam" id="PF02518">
    <property type="entry name" value="HATPase_c"/>
    <property type="match status" value="1"/>
</dbReference>
<dbReference type="Pfam" id="PF01590">
    <property type="entry name" value="GAF"/>
    <property type="match status" value="1"/>
</dbReference>
<keyword evidence="6" id="KW-0418">Kinase</keyword>
<organism evidence="10 11">
    <name type="scientific">Eiseniibacteriota bacterium</name>
    <dbReference type="NCBI Taxonomy" id="2212470"/>
    <lineage>
        <taxon>Bacteria</taxon>
        <taxon>Candidatus Eiseniibacteriota</taxon>
    </lineage>
</organism>
<dbReference type="EC" id="2.7.13.3" evidence="2"/>
<dbReference type="PANTHER" id="PTHR43065">
    <property type="entry name" value="SENSOR HISTIDINE KINASE"/>
    <property type="match status" value="1"/>
</dbReference>
<dbReference type="Gene3D" id="3.30.565.10">
    <property type="entry name" value="Histidine kinase-like ATPase, C-terminal domain"/>
    <property type="match status" value="1"/>
</dbReference>
<keyword evidence="3" id="KW-0597">Phosphoprotein</keyword>
<evidence type="ECO:0000259" key="9">
    <source>
        <dbReference type="PROSITE" id="PS50109"/>
    </source>
</evidence>
<evidence type="ECO:0000313" key="10">
    <source>
        <dbReference type="EMBL" id="MFC1799837.1"/>
    </source>
</evidence>
<reference evidence="10 11" key="1">
    <citation type="submission" date="2024-09" db="EMBL/GenBank/DDBJ databases">
        <authorList>
            <person name="D'Angelo T."/>
        </authorList>
    </citation>
    <scope>NUCLEOTIDE SEQUENCE [LARGE SCALE GENOMIC DNA]</scope>
    <source>
        <strain evidence="10">SAG AM-311-F02</strain>
    </source>
</reference>
<dbReference type="PROSITE" id="PS50109">
    <property type="entry name" value="HIS_KIN"/>
    <property type="match status" value="1"/>
</dbReference>
<gene>
    <name evidence="10" type="ORF">ACFL2Z_02890</name>
</gene>
<dbReference type="EMBL" id="JBHPEI010000035">
    <property type="protein sequence ID" value="MFC1799837.1"/>
    <property type="molecule type" value="Genomic_DNA"/>
</dbReference>
<dbReference type="Proteomes" id="UP001594288">
    <property type="component" value="Unassembled WGS sequence"/>
</dbReference>
<evidence type="ECO:0000256" key="7">
    <source>
        <dbReference type="ARBA" id="ARBA00022840"/>
    </source>
</evidence>
<keyword evidence="8" id="KW-0902">Two-component regulatory system</keyword>
<dbReference type="InterPro" id="IPR036890">
    <property type="entry name" value="HATPase_C_sf"/>
</dbReference>